<keyword evidence="5" id="KW-1185">Reference proteome</keyword>
<keyword evidence="2" id="KW-0472">Membrane</keyword>
<sequence>MSTIMSTVVSLLLSLMAITLSIQGVYAADFEIPSGAVLPAGLPNPLPNANLFRPERPSDNAPVSPTTDQSHPSTFKTYHFAATLFLIILGSIFVVAGIAVGILVLLRWMRSSEGRLKEEERKFELEQENLTQRTATISRRQQAKIVQRI</sequence>
<evidence type="ECO:0000313" key="4">
    <source>
        <dbReference type="EMBL" id="KAH6592927.1"/>
    </source>
</evidence>
<accession>A0ABQ8F9C3</accession>
<evidence type="ECO:0000313" key="5">
    <source>
        <dbReference type="Proteomes" id="UP001648503"/>
    </source>
</evidence>
<keyword evidence="2" id="KW-1133">Transmembrane helix</keyword>
<dbReference type="EMBL" id="JAFCIX010000365">
    <property type="protein sequence ID" value="KAH6592927.1"/>
    <property type="molecule type" value="Genomic_DNA"/>
</dbReference>
<gene>
    <name evidence="4" type="ORF">BASA50_007765</name>
</gene>
<comment type="caution">
    <text evidence="4">The sequence shown here is derived from an EMBL/GenBank/DDBJ whole genome shotgun (WGS) entry which is preliminary data.</text>
</comment>
<evidence type="ECO:0000256" key="1">
    <source>
        <dbReference type="SAM" id="MobiDB-lite"/>
    </source>
</evidence>
<evidence type="ECO:0000256" key="2">
    <source>
        <dbReference type="SAM" id="Phobius"/>
    </source>
</evidence>
<feature type="region of interest" description="Disordered" evidence="1">
    <location>
        <begin position="48"/>
        <end position="70"/>
    </location>
</feature>
<feature type="transmembrane region" description="Helical" evidence="2">
    <location>
        <begin position="80"/>
        <end position="106"/>
    </location>
</feature>
<evidence type="ECO:0000256" key="3">
    <source>
        <dbReference type="SAM" id="SignalP"/>
    </source>
</evidence>
<protein>
    <recommendedName>
        <fullName evidence="6">Transmembrane protein</fullName>
    </recommendedName>
</protein>
<organism evidence="4 5">
    <name type="scientific">Batrachochytrium salamandrivorans</name>
    <dbReference type="NCBI Taxonomy" id="1357716"/>
    <lineage>
        <taxon>Eukaryota</taxon>
        <taxon>Fungi</taxon>
        <taxon>Fungi incertae sedis</taxon>
        <taxon>Chytridiomycota</taxon>
        <taxon>Chytridiomycota incertae sedis</taxon>
        <taxon>Chytridiomycetes</taxon>
        <taxon>Rhizophydiales</taxon>
        <taxon>Rhizophydiales incertae sedis</taxon>
        <taxon>Batrachochytrium</taxon>
    </lineage>
</organism>
<keyword evidence="2" id="KW-0812">Transmembrane</keyword>
<evidence type="ECO:0008006" key="6">
    <source>
        <dbReference type="Google" id="ProtNLM"/>
    </source>
</evidence>
<proteinExistence type="predicted"/>
<reference evidence="4 5" key="1">
    <citation type="submission" date="2021-02" db="EMBL/GenBank/DDBJ databases">
        <title>Variation within the Batrachochytrium salamandrivorans European outbreak.</title>
        <authorList>
            <person name="Kelly M."/>
            <person name="Pasmans F."/>
            <person name="Shea T.P."/>
            <person name="Munoz J.F."/>
            <person name="Carranza S."/>
            <person name="Cuomo C.A."/>
            <person name="Martel A."/>
        </authorList>
    </citation>
    <scope>NUCLEOTIDE SEQUENCE [LARGE SCALE GENOMIC DNA]</scope>
    <source>
        <strain evidence="4 5">AMFP18/2</strain>
    </source>
</reference>
<feature type="signal peptide" evidence="3">
    <location>
        <begin position="1"/>
        <end position="27"/>
    </location>
</feature>
<dbReference type="Proteomes" id="UP001648503">
    <property type="component" value="Unassembled WGS sequence"/>
</dbReference>
<keyword evidence="3" id="KW-0732">Signal</keyword>
<name>A0ABQ8F9C3_9FUNG</name>
<feature type="chain" id="PRO_5045714371" description="Transmembrane protein" evidence="3">
    <location>
        <begin position="28"/>
        <end position="149"/>
    </location>
</feature>
<feature type="compositionally biased region" description="Polar residues" evidence="1">
    <location>
        <begin position="61"/>
        <end position="70"/>
    </location>
</feature>